<proteinExistence type="predicted"/>
<dbReference type="Proteomes" id="UP000005237">
    <property type="component" value="Unassembled WGS sequence"/>
</dbReference>
<sequence length="115" mass="12960">MFQTPPIRSDGRAAAAGRHAYHFNAHCLDWIALKNPLEGVCDRLFSCFFPRFFCYLSCRFKSSFLPLCPLDPEYGKRALLHSLRLQVSKNGDAEMGGGVQSSTTCRLFIVENQVI</sequence>
<keyword evidence="2" id="KW-1185">Reference proteome</keyword>
<name>A0A8R1IMX9_CAEJA</name>
<protein>
    <submittedName>
        <fullName evidence="1">Uncharacterized protein</fullName>
    </submittedName>
</protein>
<dbReference type="EnsemblMetazoa" id="CJA35432.1">
    <property type="protein sequence ID" value="CJA35432.1"/>
    <property type="gene ID" value="WBGene00211279"/>
</dbReference>
<evidence type="ECO:0000313" key="1">
    <source>
        <dbReference type="EnsemblMetazoa" id="CJA35432.1"/>
    </source>
</evidence>
<reference evidence="1" key="2">
    <citation type="submission" date="2022-06" db="UniProtKB">
        <authorList>
            <consortium name="EnsemblMetazoa"/>
        </authorList>
    </citation>
    <scope>IDENTIFICATION</scope>
    <source>
        <strain evidence="1">DF5081</strain>
    </source>
</reference>
<organism evidence="1 2">
    <name type="scientific">Caenorhabditis japonica</name>
    <dbReference type="NCBI Taxonomy" id="281687"/>
    <lineage>
        <taxon>Eukaryota</taxon>
        <taxon>Metazoa</taxon>
        <taxon>Ecdysozoa</taxon>
        <taxon>Nematoda</taxon>
        <taxon>Chromadorea</taxon>
        <taxon>Rhabditida</taxon>
        <taxon>Rhabditina</taxon>
        <taxon>Rhabditomorpha</taxon>
        <taxon>Rhabditoidea</taxon>
        <taxon>Rhabditidae</taxon>
        <taxon>Peloderinae</taxon>
        <taxon>Caenorhabditis</taxon>
    </lineage>
</organism>
<dbReference type="AlphaFoldDB" id="A0A8R1IMX9"/>
<accession>A0A8R1IMX9</accession>
<evidence type="ECO:0000313" key="2">
    <source>
        <dbReference type="Proteomes" id="UP000005237"/>
    </source>
</evidence>
<reference evidence="2" key="1">
    <citation type="submission" date="2010-08" db="EMBL/GenBank/DDBJ databases">
        <authorList>
            <consortium name="Caenorhabditis japonica Sequencing Consortium"/>
            <person name="Wilson R.K."/>
        </authorList>
    </citation>
    <scope>NUCLEOTIDE SEQUENCE [LARGE SCALE GENOMIC DNA]</scope>
    <source>
        <strain evidence="2">DF5081</strain>
    </source>
</reference>